<comment type="caution">
    <text evidence="1">The sequence shown here is derived from an EMBL/GenBank/DDBJ whole genome shotgun (WGS) entry which is preliminary data.</text>
</comment>
<dbReference type="Proteomes" id="UP000317169">
    <property type="component" value="Unassembled WGS sequence"/>
</dbReference>
<dbReference type="PANTHER" id="PTHR17985:SF8">
    <property type="entry name" value="TRANSPORT AND GOLGI ORGANIZATION PROTEIN 2 HOMOLOG"/>
    <property type="match status" value="1"/>
</dbReference>
<dbReference type="Pfam" id="PF05742">
    <property type="entry name" value="TANGO2"/>
    <property type="match status" value="1"/>
</dbReference>
<dbReference type="OrthoDB" id="4380123at2"/>
<dbReference type="AlphaFoldDB" id="A0A507ZL27"/>
<sequence length="238" mass="27658">MCTLSFIPLCHSSESFILTSNRDEAADRKTIPPKIYKENACTLLYPKDAVAGGTWIGASSKKRLITLMNGAEKAHVSKDSYRLSRGVVVKDFLTADDVLHRLETYVFEEIEPFTMIIVSWKVGLELYELIWNGTKVLFKKLKTQPHIWSASMTYSQEMKEKRHQWFYDFLERENWQDNPKKKLWDFHHSAGAEDKDLGFIIDRGKLKTTSITQFSLENTEKTMRFDNLITQEESLVSF</sequence>
<evidence type="ECO:0000313" key="1">
    <source>
        <dbReference type="EMBL" id="TQD37697.1"/>
    </source>
</evidence>
<reference evidence="1 2" key="1">
    <citation type="submission" date="2019-06" db="EMBL/GenBank/DDBJ databases">
        <title>Flavibacter putida gen. nov., sp. nov., a novel marine bacterium of the family Flavobacteriaceae isolated from coastal seawater.</title>
        <authorList>
            <person name="Feng X."/>
        </authorList>
    </citation>
    <scope>NUCLEOTIDE SEQUENCE [LARGE SCALE GENOMIC DNA]</scope>
    <source>
        <strain evidence="1 2">PLHSN227</strain>
    </source>
</reference>
<name>A0A507ZL27_9FLAO</name>
<evidence type="ECO:0000313" key="2">
    <source>
        <dbReference type="Proteomes" id="UP000317169"/>
    </source>
</evidence>
<dbReference type="PANTHER" id="PTHR17985">
    <property type="entry name" value="SER/THR-RICH PROTEIN T10 IN DGCR REGION"/>
    <property type="match status" value="1"/>
</dbReference>
<keyword evidence="2" id="KW-1185">Reference proteome</keyword>
<protein>
    <recommendedName>
        <fullName evidence="3">Transport and Golgi organisation 2</fullName>
    </recommendedName>
</protein>
<dbReference type="RefSeq" id="WP_141422072.1">
    <property type="nucleotide sequence ID" value="NZ_VIAR01000009.1"/>
</dbReference>
<organism evidence="1 2">
    <name type="scientific">Haloflavibacter putidus</name>
    <dbReference type="NCBI Taxonomy" id="2576776"/>
    <lineage>
        <taxon>Bacteria</taxon>
        <taxon>Pseudomonadati</taxon>
        <taxon>Bacteroidota</taxon>
        <taxon>Flavobacteriia</taxon>
        <taxon>Flavobacteriales</taxon>
        <taxon>Flavobacteriaceae</taxon>
        <taxon>Haloflavibacter</taxon>
    </lineage>
</organism>
<accession>A0A507ZL27</accession>
<evidence type="ECO:0008006" key="3">
    <source>
        <dbReference type="Google" id="ProtNLM"/>
    </source>
</evidence>
<dbReference type="InterPro" id="IPR008551">
    <property type="entry name" value="TANGO2"/>
</dbReference>
<proteinExistence type="predicted"/>
<gene>
    <name evidence="1" type="ORF">FKR84_09495</name>
</gene>
<dbReference type="EMBL" id="VIAR01000009">
    <property type="protein sequence ID" value="TQD37697.1"/>
    <property type="molecule type" value="Genomic_DNA"/>
</dbReference>